<gene>
    <name evidence="1" type="ORF">AC578_8010</name>
</gene>
<evidence type="ECO:0000313" key="2">
    <source>
        <dbReference type="Proteomes" id="UP000070133"/>
    </source>
</evidence>
<dbReference type="PANTHER" id="PTHR42085">
    <property type="entry name" value="F-BOX DOMAIN-CONTAINING PROTEIN"/>
    <property type="match status" value="1"/>
</dbReference>
<keyword evidence="2" id="KW-1185">Reference proteome</keyword>
<organism evidence="1 2">
    <name type="scientific">Pseudocercospora eumusae</name>
    <dbReference type="NCBI Taxonomy" id="321146"/>
    <lineage>
        <taxon>Eukaryota</taxon>
        <taxon>Fungi</taxon>
        <taxon>Dikarya</taxon>
        <taxon>Ascomycota</taxon>
        <taxon>Pezizomycotina</taxon>
        <taxon>Dothideomycetes</taxon>
        <taxon>Dothideomycetidae</taxon>
        <taxon>Mycosphaerellales</taxon>
        <taxon>Mycosphaerellaceae</taxon>
        <taxon>Pseudocercospora</taxon>
    </lineage>
</organism>
<dbReference type="Proteomes" id="UP000070133">
    <property type="component" value="Unassembled WGS sequence"/>
</dbReference>
<protein>
    <submittedName>
        <fullName evidence="1">Uncharacterized protein</fullName>
    </submittedName>
</protein>
<reference evidence="1 2" key="1">
    <citation type="submission" date="2015-07" db="EMBL/GenBank/DDBJ databases">
        <title>Comparative genomics of the Sigatoka disease complex on banana suggests a link between parallel evolutionary changes in Pseudocercospora fijiensis and Pseudocercospora eumusae and increased virulence on the banana host.</title>
        <authorList>
            <person name="Chang T.-C."/>
            <person name="Salvucci A."/>
            <person name="Crous P.W."/>
            <person name="Stergiopoulos I."/>
        </authorList>
    </citation>
    <scope>NUCLEOTIDE SEQUENCE [LARGE SCALE GENOMIC DNA]</scope>
    <source>
        <strain evidence="1 2">CBS 114824</strain>
    </source>
</reference>
<name>A0A139HGS4_9PEZI</name>
<dbReference type="AlphaFoldDB" id="A0A139HGS4"/>
<dbReference type="OrthoDB" id="62952at2759"/>
<dbReference type="EMBL" id="LFZN01000052">
    <property type="protein sequence ID" value="KXT01616.1"/>
    <property type="molecule type" value="Genomic_DNA"/>
</dbReference>
<sequence>MPPTPPRSAPRRPWRKAPRMFCVEVLSISDYELARVSEMDALMDSAVDQLETLSRSGNDVPKMADLMIRFGQLGLAAGNEPHQFEFDLPTTCATWPGPHFGANSLHKVIAKPPRTAPKVTKQFCRRVDVKKRAISLNSARPKKAKRANAEPKISTSVASRDPPLHLLTLPAEIRNAFWTLLAVRKSPIEAQLRHIRTPKKPQKPRSQVVRRFPREPPVASVNKQLRREVLSIFYGTNRFIMWKNECTIFNNLSMTSPVSVQKWHPKPDLANFLSSIDIRYNVMPRFFGLSSVTYMLRRLADGQVTIDVKVDRAGGMKDTEVLEACLCSEIDVISAVRESLQGTETDLAQVSLAVMRKRLEKMFGNPSIEKTNYFNPPEVTCARCKKDCLLTVYSGL</sequence>
<accession>A0A139HGS4</accession>
<evidence type="ECO:0000313" key="1">
    <source>
        <dbReference type="EMBL" id="KXT01616.1"/>
    </source>
</evidence>
<dbReference type="InterPro" id="IPR038883">
    <property type="entry name" value="AN11006-like"/>
</dbReference>
<proteinExistence type="predicted"/>
<dbReference type="PANTHER" id="PTHR42085:SF2">
    <property type="entry name" value="F-BOX DOMAIN-CONTAINING PROTEIN"/>
    <property type="match status" value="1"/>
</dbReference>
<comment type="caution">
    <text evidence="1">The sequence shown here is derived from an EMBL/GenBank/DDBJ whole genome shotgun (WGS) entry which is preliminary data.</text>
</comment>